<evidence type="ECO:0000313" key="6">
    <source>
        <dbReference type="Proteomes" id="UP001180487"/>
    </source>
</evidence>
<dbReference type="InterPro" id="IPR037923">
    <property type="entry name" value="HTH-like"/>
</dbReference>
<dbReference type="Pfam" id="PF02311">
    <property type="entry name" value="AraC_binding"/>
    <property type="match status" value="1"/>
</dbReference>
<dbReference type="InterPro" id="IPR050204">
    <property type="entry name" value="AraC_XylS_family_regulators"/>
</dbReference>
<keyword evidence="1" id="KW-0805">Transcription regulation</keyword>
<gene>
    <name evidence="5" type="ORF">J2X19_000541</name>
</gene>
<evidence type="ECO:0000259" key="4">
    <source>
        <dbReference type="PROSITE" id="PS01124"/>
    </source>
</evidence>
<organism evidence="5 6">
    <name type="scientific">Rhodoferax ferrireducens</name>
    <dbReference type="NCBI Taxonomy" id="192843"/>
    <lineage>
        <taxon>Bacteria</taxon>
        <taxon>Pseudomonadati</taxon>
        <taxon>Pseudomonadota</taxon>
        <taxon>Betaproteobacteria</taxon>
        <taxon>Burkholderiales</taxon>
        <taxon>Comamonadaceae</taxon>
        <taxon>Rhodoferax</taxon>
    </lineage>
</organism>
<feature type="domain" description="HTH araC/xylS-type" evidence="4">
    <location>
        <begin position="180"/>
        <end position="277"/>
    </location>
</feature>
<dbReference type="RefSeq" id="WP_310370421.1">
    <property type="nucleotide sequence ID" value="NZ_JAVDXT010000001.1"/>
</dbReference>
<dbReference type="EMBL" id="JAVDXT010000001">
    <property type="protein sequence ID" value="MDR7375883.1"/>
    <property type="molecule type" value="Genomic_DNA"/>
</dbReference>
<dbReference type="PROSITE" id="PS01124">
    <property type="entry name" value="HTH_ARAC_FAMILY_2"/>
    <property type="match status" value="1"/>
</dbReference>
<dbReference type="PANTHER" id="PTHR46796:SF2">
    <property type="entry name" value="TRANSCRIPTIONAL REGULATORY PROTEIN"/>
    <property type="match status" value="1"/>
</dbReference>
<comment type="caution">
    <text evidence="5">The sequence shown here is derived from an EMBL/GenBank/DDBJ whole genome shotgun (WGS) entry which is preliminary data.</text>
</comment>
<dbReference type="SUPFAM" id="SSF51215">
    <property type="entry name" value="Regulatory protein AraC"/>
    <property type="match status" value="1"/>
</dbReference>
<dbReference type="Gene3D" id="1.10.10.60">
    <property type="entry name" value="Homeodomain-like"/>
    <property type="match status" value="1"/>
</dbReference>
<keyword evidence="6" id="KW-1185">Reference proteome</keyword>
<name>A0ABU2C3I7_9BURK</name>
<proteinExistence type="predicted"/>
<dbReference type="SMART" id="SM00342">
    <property type="entry name" value="HTH_ARAC"/>
    <property type="match status" value="1"/>
</dbReference>
<dbReference type="Proteomes" id="UP001180487">
    <property type="component" value="Unassembled WGS sequence"/>
</dbReference>
<evidence type="ECO:0000313" key="5">
    <source>
        <dbReference type="EMBL" id="MDR7375883.1"/>
    </source>
</evidence>
<protein>
    <submittedName>
        <fullName evidence="5">AraC-like DNA-binding protein</fullName>
    </submittedName>
</protein>
<evidence type="ECO:0000256" key="2">
    <source>
        <dbReference type="ARBA" id="ARBA00023125"/>
    </source>
</evidence>
<evidence type="ECO:0000256" key="1">
    <source>
        <dbReference type="ARBA" id="ARBA00023015"/>
    </source>
</evidence>
<reference evidence="5 6" key="1">
    <citation type="submission" date="2023-07" db="EMBL/GenBank/DDBJ databases">
        <title>Sorghum-associated microbial communities from plants grown in Nebraska, USA.</title>
        <authorList>
            <person name="Schachtman D."/>
        </authorList>
    </citation>
    <scope>NUCLEOTIDE SEQUENCE [LARGE SCALE GENOMIC DNA]</scope>
    <source>
        <strain evidence="5 6">BE313</strain>
    </source>
</reference>
<dbReference type="InterPro" id="IPR009057">
    <property type="entry name" value="Homeodomain-like_sf"/>
</dbReference>
<dbReference type="Pfam" id="PF12833">
    <property type="entry name" value="HTH_18"/>
    <property type="match status" value="1"/>
</dbReference>
<dbReference type="SUPFAM" id="SSF46689">
    <property type="entry name" value="Homeodomain-like"/>
    <property type="match status" value="2"/>
</dbReference>
<keyword evidence="2" id="KW-0238">DNA-binding</keyword>
<evidence type="ECO:0000256" key="3">
    <source>
        <dbReference type="ARBA" id="ARBA00023163"/>
    </source>
</evidence>
<sequence>MDGHLTHTRTDWAHFQPGAGAGMTLMQAHFTAHAFERHSHPTYAVGLTHTGVQTFQCRGARHASQRGDVILFNPDEPHDGSRGTDAGFGYSMLYLEPAVLQAWRDGAAGTRVAAYFRQPLAHDPQAAQALHQALAAAAQPQERLRAEALASAALIGLLQRYGEHTGDVSDCLDAGRDRMEQARDYIATYFAEDLTVERLAQQVGLSRVHLSRAFAKRFGVPPHVYLNAVRLRQAQTALLAGQPLAQVALAAGFADQSHFNRRFKGSFGLSPGAWLAQMGPGSRPWDTYIL</sequence>
<accession>A0ABU2C3I7</accession>
<dbReference type="InterPro" id="IPR003313">
    <property type="entry name" value="AraC-bd"/>
</dbReference>
<dbReference type="InterPro" id="IPR018060">
    <property type="entry name" value="HTH_AraC"/>
</dbReference>
<dbReference type="Gene3D" id="2.60.120.280">
    <property type="entry name" value="Regulatory protein AraC"/>
    <property type="match status" value="1"/>
</dbReference>
<dbReference type="PANTHER" id="PTHR46796">
    <property type="entry name" value="HTH-TYPE TRANSCRIPTIONAL ACTIVATOR RHAS-RELATED"/>
    <property type="match status" value="1"/>
</dbReference>
<keyword evidence="3" id="KW-0804">Transcription</keyword>